<dbReference type="AlphaFoldDB" id="A0A1R3J826"/>
<dbReference type="SMART" id="SM00256">
    <property type="entry name" value="FBOX"/>
    <property type="match status" value="1"/>
</dbReference>
<dbReference type="InterPro" id="IPR006527">
    <property type="entry name" value="F-box-assoc_dom_typ1"/>
</dbReference>
<dbReference type="PROSITE" id="PS50181">
    <property type="entry name" value="FBOX"/>
    <property type="match status" value="1"/>
</dbReference>
<dbReference type="EMBL" id="AWUE01016494">
    <property type="protein sequence ID" value="OMO90991.1"/>
    <property type="molecule type" value="Genomic_DNA"/>
</dbReference>
<dbReference type="Pfam" id="PF00646">
    <property type="entry name" value="F-box"/>
    <property type="match status" value="1"/>
</dbReference>
<accession>A0A1R3J826</accession>
<protein>
    <recommendedName>
        <fullName evidence="1">F-box domain-containing protein</fullName>
    </recommendedName>
</protein>
<name>A0A1R3J826_9ROSI</name>
<gene>
    <name evidence="2" type="ORF">COLO4_18721</name>
</gene>
<comment type="caution">
    <text evidence="2">The sequence shown here is derived from an EMBL/GenBank/DDBJ whole genome shotgun (WGS) entry which is preliminary data.</text>
</comment>
<dbReference type="InterPro" id="IPR050796">
    <property type="entry name" value="SCF_F-box_component"/>
</dbReference>
<dbReference type="SUPFAM" id="SSF81383">
    <property type="entry name" value="F-box domain"/>
    <property type="match status" value="1"/>
</dbReference>
<organism evidence="2 3">
    <name type="scientific">Corchorus olitorius</name>
    <dbReference type="NCBI Taxonomy" id="93759"/>
    <lineage>
        <taxon>Eukaryota</taxon>
        <taxon>Viridiplantae</taxon>
        <taxon>Streptophyta</taxon>
        <taxon>Embryophyta</taxon>
        <taxon>Tracheophyta</taxon>
        <taxon>Spermatophyta</taxon>
        <taxon>Magnoliopsida</taxon>
        <taxon>eudicotyledons</taxon>
        <taxon>Gunneridae</taxon>
        <taxon>Pentapetalae</taxon>
        <taxon>rosids</taxon>
        <taxon>malvids</taxon>
        <taxon>Malvales</taxon>
        <taxon>Malvaceae</taxon>
        <taxon>Grewioideae</taxon>
        <taxon>Apeibeae</taxon>
        <taxon>Corchorus</taxon>
    </lineage>
</organism>
<dbReference type="InterPro" id="IPR001810">
    <property type="entry name" value="F-box_dom"/>
</dbReference>
<evidence type="ECO:0000313" key="3">
    <source>
        <dbReference type="Proteomes" id="UP000187203"/>
    </source>
</evidence>
<dbReference type="InterPro" id="IPR036047">
    <property type="entry name" value="F-box-like_dom_sf"/>
</dbReference>
<dbReference type="OrthoDB" id="10653736at2759"/>
<reference evidence="3" key="1">
    <citation type="submission" date="2013-09" db="EMBL/GenBank/DDBJ databases">
        <title>Corchorus olitorius genome sequencing.</title>
        <authorList>
            <person name="Alam M."/>
            <person name="Haque M.S."/>
            <person name="Islam M.S."/>
            <person name="Emdad E.M."/>
            <person name="Islam M.M."/>
            <person name="Ahmed B."/>
            <person name="Halim A."/>
            <person name="Hossen Q.M.M."/>
            <person name="Hossain M.Z."/>
            <person name="Ahmed R."/>
            <person name="Khan M.M."/>
            <person name="Islam R."/>
            <person name="Rashid M.M."/>
            <person name="Khan S.A."/>
            <person name="Rahman M.S."/>
            <person name="Alam M."/>
            <person name="Yahiya A.S."/>
            <person name="Khan M.S."/>
            <person name="Azam M.S."/>
            <person name="Haque T."/>
            <person name="Lashkar M.Z.H."/>
            <person name="Akhand A.I."/>
            <person name="Morshed G."/>
            <person name="Roy S."/>
            <person name="Uddin K.S."/>
            <person name="Rabeya T."/>
            <person name="Hossain A.S."/>
            <person name="Chowdhury A."/>
            <person name="Snigdha A.R."/>
            <person name="Mortoza M.S."/>
            <person name="Matin S.A."/>
            <person name="Hoque S.M.E."/>
            <person name="Islam M.K."/>
            <person name="Roy D.K."/>
            <person name="Haider R."/>
            <person name="Moosa M.M."/>
            <person name="Elias S.M."/>
            <person name="Hasan A.M."/>
            <person name="Jahan S."/>
            <person name="Shafiuddin M."/>
            <person name="Mahmood N."/>
            <person name="Shommy N.S."/>
        </authorList>
    </citation>
    <scope>NUCLEOTIDE SEQUENCE [LARGE SCALE GENOMIC DNA]</scope>
    <source>
        <strain evidence="3">cv. O-4</strain>
    </source>
</reference>
<dbReference type="PANTHER" id="PTHR31672">
    <property type="entry name" value="BNACNNG10540D PROTEIN"/>
    <property type="match status" value="1"/>
</dbReference>
<dbReference type="InterPro" id="IPR017451">
    <property type="entry name" value="F-box-assoc_interact_dom"/>
</dbReference>
<feature type="domain" description="F-box" evidence="1">
    <location>
        <begin position="1"/>
        <end position="46"/>
    </location>
</feature>
<dbReference type="STRING" id="93759.A0A1R3J826"/>
<dbReference type="PANTHER" id="PTHR31672:SF13">
    <property type="entry name" value="F-BOX PROTEIN CPR30-LIKE"/>
    <property type="match status" value="1"/>
</dbReference>
<evidence type="ECO:0000259" key="1">
    <source>
        <dbReference type="PROSITE" id="PS50181"/>
    </source>
</evidence>
<proteinExistence type="predicted"/>
<evidence type="ECO:0000313" key="2">
    <source>
        <dbReference type="EMBL" id="OMO90991.1"/>
    </source>
</evidence>
<sequence length="377" mass="43407">MASRINLPYDIVVEILYRLAGEDLVRLRCVSKDCRDLIDSPEFVKLNLSHSLKTNSHRFLILRRRDSDKYCNYIIDFDSPETVQMKSSDILNDLEVKIPIIGCCNGLIAFKTNNRDGFVICNPTTKKIRKVPPVEHIPPEHIPPGRNPDLIYKGFGYDPVSDDYKLVMMFPPFGLLRENANVWLTKIYSFKAGCWGTSSFHKTPYSPTFSRTSGRLVNNALYWITCSSHDARLVAFDLTSERYRDVPLPLLDKHYYHLDIKELGGCLCMIGNRRDYGRDYDDTWVLKGESWTKVLSSFTMSESDGATLRSPVAYSKCGQKVLLWIYYYSTKNRSLMGHKLVWYNLKGEKIDEYMEILDSPYFNCNIDVCVSSLVSPI</sequence>
<keyword evidence="3" id="KW-1185">Reference proteome</keyword>
<dbReference type="Proteomes" id="UP000187203">
    <property type="component" value="Unassembled WGS sequence"/>
</dbReference>
<dbReference type="NCBIfam" id="TIGR01640">
    <property type="entry name" value="F_box_assoc_1"/>
    <property type="match status" value="1"/>
</dbReference>
<dbReference type="Pfam" id="PF07734">
    <property type="entry name" value="FBA_1"/>
    <property type="match status" value="1"/>
</dbReference>